<dbReference type="CDD" id="cd01100">
    <property type="entry name" value="APPLE_Factor_XI_like"/>
    <property type="match status" value="2"/>
</dbReference>
<evidence type="ECO:0000256" key="3">
    <source>
        <dbReference type="SAM" id="SignalP"/>
    </source>
</evidence>
<feature type="chain" id="PRO_5046173158" evidence="3">
    <location>
        <begin position="28"/>
        <end position="294"/>
    </location>
</feature>
<proteinExistence type="predicted"/>
<dbReference type="Pfam" id="PF00024">
    <property type="entry name" value="PAN_1"/>
    <property type="match status" value="1"/>
</dbReference>
<accession>A0ABY8HGW4</accession>
<keyword evidence="6" id="KW-1185">Reference proteome</keyword>
<reference evidence="5 6" key="1">
    <citation type="submission" date="2023-03" db="EMBL/GenBank/DDBJ databases">
        <title>Comparative genome and transcriptome analysis combination mining strategies for increasing vitamin B12 production of Ensifer adhaerens strain.</title>
        <authorList>
            <person name="Yongheng L."/>
        </authorList>
    </citation>
    <scope>NUCLEOTIDE SEQUENCE [LARGE SCALE GENOMIC DNA]</scope>
    <source>
        <strain evidence="5 6">Casida A-T305</strain>
    </source>
</reference>
<dbReference type="PANTHER" id="PTHR33946:SF4">
    <property type="entry name" value="COAGULATION FACTOR XI"/>
    <property type="match status" value="1"/>
</dbReference>
<sequence>MKFHKSVLWLFVLVAALGGLSSGPATAQQADPPILEYPQTMLRGFVSAEFKRPGGDCRRICEERSGCAGFDFSSSTNMCRLYAAVSAGQSEFSYSAGTRNRIAGYRDPANLPPPPDAASWHFAQFTGVDLYGGDIVPKGLEMNDPAMCASACERDNTCKAFTFNGEQNRCFIKTGYEFVQSAAGVTSGMFFRAKPAEARVQLNAEWDLFLMSDLPGNDLGEVPAQSYDQCMRRCEGNASCGGFTWVYFSRQDHCYLKYGTSLFPSRTTKGMVSARKSNRDIVPDFVRPTPNRDY</sequence>
<dbReference type="InterPro" id="IPR003609">
    <property type="entry name" value="Pan_app"/>
</dbReference>
<dbReference type="EMBL" id="CP121308">
    <property type="protein sequence ID" value="WFP91370.1"/>
    <property type="molecule type" value="Genomic_DNA"/>
</dbReference>
<dbReference type="PROSITE" id="PS50948">
    <property type="entry name" value="PAN"/>
    <property type="match status" value="1"/>
</dbReference>
<protein>
    <submittedName>
        <fullName evidence="5">PAN domain-containing protein</fullName>
    </submittedName>
</protein>
<evidence type="ECO:0000313" key="5">
    <source>
        <dbReference type="EMBL" id="WFP91370.1"/>
    </source>
</evidence>
<feature type="domain" description="Apple" evidence="4">
    <location>
        <begin position="117"/>
        <end position="196"/>
    </location>
</feature>
<keyword evidence="2" id="KW-1015">Disulfide bond</keyword>
<dbReference type="Proteomes" id="UP001214094">
    <property type="component" value="Chromosome"/>
</dbReference>
<dbReference type="SUPFAM" id="SSF57414">
    <property type="entry name" value="Hairpin loop containing domain-like"/>
    <property type="match status" value="1"/>
</dbReference>
<dbReference type="Pfam" id="PF14295">
    <property type="entry name" value="PAN_4"/>
    <property type="match status" value="2"/>
</dbReference>
<dbReference type="PANTHER" id="PTHR33946">
    <property type="match status" value="1"/>
</dbReference>
<dbReference type="InterPro" id="IPR000177">
    <property type="entry name" value="Apple"/>
</dbReference>
<evidence type="ECO:0000256" key="1">
    <source>
        <dbReference type="ARBA" id="ARBA00022737"/>
    </source>
</evidence>
<feature type="signal peptide" evidence="3">
    <location>
        <begin position="1"/>
        <end position="27"/>
    </location>
</feature>
<name>A0ABY8HGW4_ENSAD</name>
<keyword evidence="1" id="KW-0677">Repeat</keyword>
<evidence type="ECO:0000313" key="6">
    <source>
        <dbReference type="Proteomes" id="UP001214094"/>
    </source>
</evidence>
<gene>
    <name evidence="5" type="ORF">P4B07_03040</name>
</gene>
<dbReference type="Gene3D" id="3.50.4.10">
    <property type="entry name" value="Hepatocyte Growth Factor"/>
    <property type="match status" value="2"/>
</dbReference>
<dbReference type="GeneID" id="29518166"/>
<evidence type="ECO:0000256" key="2">
    <source>
        <dbReference type="ARBA" id="ARBA00023157"/>
    </source>
</evidence>
<keyword evidence="3" id="KW-0732">Signal</keyword>
<evidence type="ECO:0000259" key="4">
    <source>
        <dbReference type="PROSITE" id="PS50948"/>
    </source>
</evidence>
<dbReference type="RefSeq" id="WP_034802278.1">
    <property type="nucleotide sequence ID" value="NZ_CP015880.1"/>
</dbReference>
<organism evidence="5 6">
    <name type="scientific">Ensifer adhaerens</name>
    <name type="common">Sinorhizobium morelense</name>
    <dbReference type="NCBI Taxonomy" id="106592"/>
    <lineage>
        <taxon>Bacteria</taxon>
        <taxon>Pseudomonadati</taxon>
        <taxon>Pseudomonadota</taxon>
        <taxon>Alphaproteobacteria</taxon>
        <taxon>Hyphomicrobiales</taxon>
        <taxon>Rhizobiaceae</taxon>
        <taxon>Sinorhizobium/Ensifer group</taxon>
        <taxon>Ensifer</taxon>
    </lineage>
</organism>